<reference evidence="7 8" key="1">
    <citation type="submission" date="2018-04" db="EMBL/GenBank/DDBJ databases">
        <authorList>
            <person name="Go L.Y."/>
            <person name="Mitchell J.A."/>
        </authorList>
    </citation>
    <scope>NUCLEOTIDE SEQUENCE [LARGE SCALE GENOMIC DNA]</scope>
    <source>
        <strain evidence="7 8">TPD7010</strain>
    </source>
</reference>
<dbReference type="PIRSF" id="PIRSF015582">
    <property type="entry name" value="Cit_lyase_B"/>
    <property type="match status" value="1"/>
</dbReference>
<feature type="binding site" evidence="5">
    <location>
        <position position="111"/>
    </location>
    <ligand>
        <name>Mg(2+)</name>
        <dbReference type="ChEBI" id="CHEBI:18420"/>
    </ligand>
</feature>
<evidence type="ECO:0000313" key="7">
    <source>
        <dbReference type="EMBL" id="PVE72106.1"/>
    </source>
</evidence>
<dbReference type="Proteomes" id="UP000244649">
    <property type="component" value="Unassembled WGS sequence"/>
</dbReference>
<sequence>MTFDLGPALLFVPGDRPERLAKALERADAAIVDLEDAVAPHAKADARAALVDADPDPARVIVRVNGPQTPEFARDLAAVAETRVRTVMVAKAEEPASLAPLEGYDVIALCETARGVVHAEHLAALPQVVALMWGAEDLVASLGGTSSRGDDGGYRDVARLARARVLLAAGAFGKRAVDAVHVDIGDLEGLAEEARDAAASGFAATACIHPGQVATIRAAYAPTPELVAWARGVLDAAEGERGVFRFEGRMIDEPILRHARSVVARAVVARAE</sequence>
<evidence type="ECO:0000256" key="4">
    <source>
        <dbReference type="PIRSR" id="PIRSR015582-1"/>
    </source>
</evidence>
<dbReference type="SUPFAM" id="SSF51621">
    <property type="entry name" value="Phosphoenolpyruvate/pyruvate domain"/>
    <property type="match status" value="1"/>
</dbReference>
<dbReference type="AlphaFoldDB" id="A0A2T7WI18"/>
<dbReference type="Pfam" id="PF03328">
    <property type="entry name" value="HpcH_HpaI"/>
    <property type="match status" value="1"/>
</dbReference>
<name>A0A2T7WI18_MICTE</name>
<evidence type="ECO:0000256" key="5">
    <source>
        <dbReference type="PIRSR" id="PIRSR015582-2"/>
    </source>
</evidence>
<feature type="binding site" evidence="4">
    <location>
        <position position="63"/>
    </location>
    <ligand>
        <name>substrate</name>
    </ligand>
</feature>
<dbReference type="GO" id="GO:0016829">
    <property type="term" value="F:lyase activity"/>
    <property type="evidence" value="ECO:0007669"/>
    <property type="project" value="UniProtKB-KW"/>
</dbReference>
<dbReference type="GO" id="GO:0000287">
    <property type="term" value="F:magnesium ion binding"/>
    <property type="evidence" value="ECO:0007669"/>
    <property type="project" value="TreeGrafter"/>
</dbReference>
<keyword evidence="2 5" id="KW-0479">Metal-binding</keyword>
<organism evidence="7 8">
    <name type="scientific">Microbacterium testaceum</name>
    <name type="common">Aureobacterium testaceum</name>
    <name type="synonym">Brevibacterium testaceum</name>
    <dbReference type="NCBI Taxonomy" id="2033"/>
    <lineage>
        <taxon>Bacteria</taxon>
        <taxon>Bacillati</taxon>
        <taxon>Actinomycetota</taxon>
        <taxon>Actinomycetes</taxon>
        <taxon>Micrococcales</taxon>
        <taxon>Microbacteriaceae</taxon>
        <taxon>Microbacterium</taxon>
    </lineage>
</organism>
<keyword evidence="3 5" id="KW-0460">Magnesium</keyword>
<dbReference type="PANTHER" id="PTHR32308:SF10">
    <property type="entry name" value="CITRATE LYASE SUBUNIT BETA"/>
    <property type="match status" value="1"/>
</dbReference>
<feature type="domain" description="HpcH/HpaI aldolase/citrate lyase" evidence="6">
    <location>
        <begin position="9"/>
        <end position="210"/>
    </location>
</feature>
<feature type="binding site" evidence="4">
    <location>
        <position position="111"/>
    </location>
    <ligand>
        <name>substrate</name>
    </ligand>
</feature>
<comment type="caution">
    <text evidence="7">The sequence shown here is derived from an EMBL/GenBank/DDBJ whole genome shotgun (WGS) entry which is preliminary data.</text>
</comment>
<dbReference type="PANTHER" id="PTHR32308">
    <property type="entry name" value="LYASE BETA SUBUNIT, PUTATIVE (AFU_ORTHOLOGUE AFUA_4G13030)-RELATED"/>
    <property type="match status" value="1"/>
</dbReference>
<protein>
    <submittedName>
        <fullName evidence="7">CoA ester lyase</fullName>
    </submittedName>
</protein>
<dbReference type="GO" id="GO:0006107">
    <property type="term" value="P:oxaloacetate metabolic process"/>
    <property type="evidence" value="ECO:0007669"/>
    <property type="project" value="TreeGrafter"/>
</dbReference>
<dbReference type="Gene3D" id="3.20.20.60">
    <property type="entry name" value="Phosphoenolpyruvate-binding domains"/>
    <property type="match status" value="1"/>
</dbReference>
<evidence type="ECO:0000256" key="2">
    <source>
        <dbReference type="ARBA" id="ARBA00022723"/>
    </source>
</evidence>
<evidence type="ECO:0000256" key="3">
    <source>
        <dbReference type="ARBA" id="ARBA00022842"/>
    </source>
</evidence>
<feature type="binding site" evidence="5">
    <location>
        <position position="137"/>
    </location>
    <ligand>
        <name>Mg(2+)</name>
        <dbReference type="ChEBI" id="CHEBI:18420"/>
    </ligand>
</feature>
<evidence type="ECO:0000259" key="6">
    <source>
        <dbReference type="Pfam" id="PF03328"/>
    </source>
</evidence>
<dbReference type="InterPro" id="IPR015813">
    <property type="entry name" value="Pyrv/PenolPyrv_kinase-like_dom"/>
</dbReference>
<keyword evidence="7" id="KW-0456">Lyase</keyword>
<dbReference type="InterPro" id="IPR005000">
    <property type="entry name" value="Aldolase/citrate-lyase_domain"/>
</dbReference>
<evidence type="ECO:0000313" key="8">
    <source>
        <dbReference type="Proteomes" id="UP000244649"/>
    </source>
</evidence>
<comment type="cofactor">
    <cofactor evidence="1">
        <name>Mg(2+)</name>
        <dbReference type="ChEBI" id="CHEBI:18420"/>
    </cofactor>
</comment>
<accession>A0A2T7WI18</accession>
<dbReference type="InterPro" id="IPR011206">
    <property type="entry name" value="Citrate_lyase_beta/mcl1/mcl2"/>
</dbReference>
<evidence type="ECO:0000256" key="1">
    <source>
        <dbReference type="ARBA" id="ARBA00001946"/>
    </source>
</evidence>
<dbReference type="RefSeq" id="WP_116537663.1">
    <property type="nucleotide sequence ID" value="NZ_QDFT01000019.1"/>
</dbReference>
<proteinExistence type="predicted"/>
<gene>
    <name evidence="7" type="ORF">DC432_09330</name>
</gene>
<dbReference type="EMBL" id="QDFT01000019">
    <property type="protein sequence ID" value="PVE72106.1"/>
    <property type="molecule type" value="Genomic_DNA"/>
</dbReference>
<dbReference type="InterPro" id="IPR040442">
    <property type="entry name" value="Pyrv_kinase-like_dom_sf"/>
</dbReference>